<dbReference type="OrthoDB" id="2932645at2759"/>
<name>A0A5M3N014_CONPW</name>
<keyword evidence="2" id="KW-1185">Reference proteome</keyword>
<evidence type="ECO:0000313" key="1">
    <source>
        <dbReference type="EMBL" id="EIW84753.1"/>
    </source>
</evidence>
<evidence type="ECO:0000313" key="2">
    <source>
        <dbReference type="Proteomes" id="UP000053558"/>
    </source>
</evidence>
<dbReference type="RefSeq" id="XP_007764459.1">
    <property type="nucleotide sequence ID" value="XM_007766269.1"/>
</dbReference>
<dbReference type="AlphaFoldDB" id="A0A5M3N014"/>
<sequence length="481" mass="53603">MAADIMEAVCAYAATGPQSTIDQVLDPETTWQSQMMINRLNLTPEECVKYCPRVYAICQECAVWIVHGILCTATAQPPRFCLDILERKPKILDQLFDCAVLDRPPWYPETRVPDIASETLTLLFRWPNYVVPGVDGPADRVFKAQDWKTMTQTMAILTSRPDWVERLVEVHMHIQEEDLRKTRIHWQRVGRDYGAIVPPDDDAFDRVFESRGATRACNLRLIATLTHAADACNMSNAQVESLLHVAYNGCRKVDTSPGEQNTFNVIENTQHVFRPPPLATIMDTTVDDPVSIPPEYIGGPIALLRLYAVLAQRNALDGVQALRKPPSGLSPSASLKQIQQITHPGIIRRVINIAQARLWARVDEGRKTLARRENDGNDVNDACAIFMSAAELAAVLIALDKHTSGAYADEMWGTRRQLVIALGNASQMALTLKQYQRAFHLASSAVSAAEDIPAEEGLEPEIVAKNKRRMANANAVLQRHL</sequence>
<reference evidence="2" key="1">
    <citation type="journal article" date="2012" name="Science">
        <title>The Paleozoic origin of enzymatic lignin decomposition reconstructed from 31 fungal genomes.</title>
        <authorList>
            <person name="Floudas D."/>
            <person name="Binder M."/>
            <person name="Riley R."/>
            <person name="Barry K."/>
            <person name="Blanchette R.A."/>
            <person name="Henrissat B."/>
            <person name="Martinez A.T."/>
            <person name="Otillar R."/>
            <person name="Spatafora J.W."/>
            <person name="Yadav J.S."/>
            <person name="Aerts A."/>
            <person name="Benoit I."/>
            <person name="Boyd A."/>
            <person name="Carlson A."/>
            <person name="Copeland A."/>
            <person name="Coutinho P.M."/>
            <person name="de Vries R.P."/>
            <person name="Ferreira P."/>
            <person name="Findley K."/>
            <person name="Foster B."/>
            <person name="Gaskell J."/>
            <person name="Glotzer D."/>
            <person name="Gorecki P."/>
            <person name="Heitman J."/>
            <person name="Hesse C."/>
            <person name="Hori C."/>
            <person name="Igarashi K."/>
            <person name="Jurgens J.A."/>
            <person name="Kallen N."/>
            <person name="Kersten P."/>
            <person name="Kohler A."/>
            <person name="Kuees U."/>
            <person name="Kumar T.K.A."/>
            <person name="Kuo A."/>
            <person name="LaButti K."/>
            <person name="Larrondo L.F."/>
            <person name="Lindquist E."/>
            <person name="Ling A."/>
            <person name="Lombard V."/>
            <person name="Lucas S."/>
            <person name="Lundell T."/>
            <person name="Martin R."/>
            <person name="McLaughlin D.J."/>
            <person name="Morgenstern I."/>
            <person name="Morin E."/>
            <person name="Murat C."/>
            <person name="Nagy L.G."/>
            <person name="Nolan M."/>
            <person name="Ohm R.A."/>
            <person name="Patyshakuliyeva A."/>
            <person name="Rokas A."/>
            <person name="Ruiz-Duenas F.J."/>
            <person name="Sabat G."/>
            <person name="Salamov A."/>
            <person name="Samejima M."/>
            <person name="Schmutz J."/>
            <person name="Slot J.C."/>
            <person name="St John F."/>
            <person name="Stenlid J."/>
            <person name="Sun H."/>
            <person name="Sun S."/>
            <person name="Syed K."/>
            <person name="Tsang A."/>
            <person name="Wiebenga A."/>
            <person name="Young D."/>
            <person name="Pisabarro A."/>
            <person name="Eastwood D.C."/>
            <person name="Martin F."/>
            <person name="Cullen D."/>
            <person name="Grigoriev I.V."/>
            <person name="Hibbett D.S."/>
        </authorList>
    </citation>
    <scope>NUCLEOTIDE SEQUENCE [LARGE SCALE GENOMIC DNA]</scope>
    <source>
        <strain evidence="2">RWD-64-598 SS2</strain>
    </source>
</reference>
<comment type="caution">
    <text evidence="1">The sequence shown here is derived from an EMBL/GenBank/DDBJ whole genome shotgun (WGS) entry which is preliminary data.</text>
</comment>
<proteinExistence type="predicted"/>
<accession>A0A5M3N014</accession>
<dbReference type="KEGG" id="cput:CONPUDRAFT_162102"/>
<dbReference type="Proteomes" id="UP000053558">
    <property type="component" value="Unassembled WGS sequence"/>
</dbReference>
<organism evidence="1 2">
    <name type="scientific">Coniophora puteana (strain RWD-64-598)</name>
    <name type="common">Brown rot fungus</name>
    <dbReference type="NCBI Taxonomy" id="741705"/>
    <lineage>
        <taxon>Eukaryota</taxon>
        <taxon>Fungi</taxon>
        <taxon>Dikarya</taxon>
        <taxon>Basidiomycota</taxon>
        <taxon>Agaricomycotina</taxon>
        <taxon>Agaricomycetes</taxon>
        <taxon>Agaricomycetidae</taxon>
        <taxon>Boletales</taxon>
        <taxon>Coniophorineae</taxon>
        <taxon>Coniophoraceae</taxon>
        <taxon>Coniophora</taxon>
    </lineage>
</organism>
<dbReference type="EMBL" id="JH711574">
    <property type="protein sequence ID" value="EIW84753.1"/>
    <property type="molecule type" value="Genomic_DNA"/>
</dbReference>
<gene>
    <name evidence="1" type="ORF">CONPUDRAFT_162102</name>
</gene>
<dbReference type="GeneID" id="19204672"/>
<protein>
    <submittedName>
        <fullName evidence="1">Uncharacterized protein</fullName>
    </submittedName>
</protein>